<keyword evidence="2" id="KW-0808">Transferase</keyword>
<dbReference type="Proteomes" id="UP001165065">
    <property type="component" value="Unassembled WGS sequence"/>
</dbReference>
<evidence type="ECO:0000313" key="7">
    <source>
        <dbReference type="Proteomes" id="UP001165065"/>
    </source>
</evidence>
<organism evidence="6 7">
    <name type="scientific">Triparma columacea</name>
    <dbReference type="NCBI Taxonomy" id="722753"/>
    <lineage>
        <taxon>Eukaryota</taxon>
        <taxon>Sar</taxon>
        <taxon>Stramenopiles</taxon>
        <taxon>Ochrophyta</taxon>
        <taxon>Bolidophyceae</taxon>
        <taxon>Parmales</taxon>
        <taxon>Triparmaceae</taxon>
        <taxon>Triparma</taxon>
    </lineage>
</organism>
<feature type="signal peptide" evidence="4">
    <location>
        <begin position="1"/>
        <end position="24"/>
    </location>
</feature>
<proteinExistence type="predicted"/>
<dbReference type="Pfam" id="PF04577">
    <property type="entry name" value="Glyco_transf_61"/>
    <property type="match status" value="2"/>
</dbReference>
<comment type="caution">
    <text evidence="6">The sequence shown here is derived from an EMBL/GenBank/DDBJ whole genome shotgun (WGS) entry which is preliminary data.</text>
</comment>
<feature type="domain" description="Glycosyltransferase 61 catalytic" evidence="5">
    <location>
        <begin position="650"/>
        <end position="742"/>
    </location>
</feature>
<keyword evidence="7" id="KW-1185">Reference proteome</keyword>
<protein>
    <recommendedName>
        <fullName evidence="5">Glycosyltransferase 61 catalytic domain-containing protein</fullName>
    </recommendedName>
</protein>
<dbReference type="AlphaFoldDB" id="A0A9W7FYK1"/>
<dbReference type="EMBL" id="BRYA01000564">
    <property type="protein sequence ID" value="GMI23253.1"/>
    <property type="molecule type" value="Genomic_DNA"/>
</dbReference>
<name>A0A9W7FYK1_9STRA</name>
<dbReference type="OrthoDB" id="529273at2759"/>
<gene>
    <name evidence="6" type="ORF">TrCOL_g3543</name>
</gene>
<keyword evidence="3" id="KW-0325">Glycoprotein</keyword>
<dbReference type="PANTHER" id="PTHR20961">
    <property type="entry name" value="GLYCOSYLTRANSFERASE"/>
    <property type="match status" value="1"/>
</dbReference>
<keyword evidence="1" id="KW-0328">Glycosyltransferase</keyword>
<evidence type="ECO:0000256" key="1">
    <source>
        <dbReference type="ARBA" id="ARBA00022676"/>
    </source>
</evidence>
<dbReference type="GO" id="GO:0016757">
    <property type="term" value="F:glycosyltransferase activity"/>
    <property type="evidence" value="ECO:0007669"/>
    <property type="project" value="UniProtKB-KW"/>
</dbReference>
<feature type="chain" id="PRO_5040832079" description="Glycosyltransferase 61 catalytic domain-containing protein" evidence="4">
    <location>
        <begin position="25"/>
        <end position="1278"/>
    </location>
</feature>
<evidence type="ECO:0000256" key="4">
    <source>
        <dbReference type="SAM" id="SignalP"/>
    </source>
</evidence>
<keyword evidence="4" id="KW-0732">Signal</keyword>
<dbReference type="InterPro" id="IPR007657">
    <property type="entry name" value="Glycosyltransferase_61"/>
</dbReference>
<evidence type="ECO:0000256" key="3">
    <source>
        <dbReference type="ARBA" id="ARBA00023180"/>
    </source>
</evidence>
<sequence>MACMRLLGLVAINCAVFGPLGVEAGPTTITWEDRDDIVAAQITSYKVYNKAREVSGVSIPFTSDDGRIFLATWKPNNYDIVSRDLIDKAANMMAAEAAQRGVPVGTKTVSESLWRAVENQCWYWGEVECRGFEGAGEPKFAGGPACCFWSAGDQTAGGAYVWMHPQDSEEEWWERVGDEEETKDSSKNCSSRGERGSCADDVGGAWLWKQEGDGGGGCVTYSASEQASFRAALPSLFPTVASTGKGVVDFGGSVGMYAAAFPEGAGRRVTVEPLVSQHCLFPGATLDSTDYLSGPPPIETTTRGTDPTLLSGDFELVMSFEAAEHVHPSKHPLLIRWLARALRKSSTSRLLFSAAMPSQHGDGHVGCKTPARWRRDIERFSREAGNPLVLDIEKTEVVRAEAGEYLNHILLCFKLAEPIAITMLNAPEINVYRSVSSLKNACVDGEGSLIVVGDEMRIVPDAVPWGYNIGEQCLDAFCQPRQLKVKRAEKLPADLETGSTLFVHDSHTLLNFGHAFSDFAREVAYFVTERVGGGFERLVIPKRWSMINTSCTPTEDAVLHQSMRSSGLKEFSGGGCEPLAAWLYLALKDSYSQQKPDIVEYDNDVDTVRCFSEIVIPGDLDRDGLVMDTTASKQAKAISLFADAAKVKNTDLPVRSGKEIQVSIYGRQDAPRRRLGNYNQLKDLLVRTKFCGEMGEIGLNVTEPIFGDMTMHDQISLWGSADVVIAPRGAHAAGLAFMRPGSLYVEIMPPCRTEDWEVFQIARLRGVFLVQIPGEGNCVGEDASEGDFKISLEEIETVRQLIGCEELDYDSNGGRLLAETCNPICDDKEQIGGKTSSSITTTFGDGTEMLTLPFKACVSKIEGGVRKVTIFPRLTDSPPVYVSGNHEFDSRLAIPVFSVSFPPLPKPDVMFPRSSNVIVEISNDQELYQSFDSYESALLLPPDIDGGTTNPCHFAWHCAIPALTASLRHDRFDVTFETDRNVSSFTDWQSSFLNLVTASSPILDSTFFSSKTACAEKLTVVSPSIQLVGGVIDAQSLRSLVAKSYPRVSSYYEGRSSFEIEDRLLQGSPYSPPGHSPLVTLLVREPGVGKGRQLLNQEEVVNSIGDVLSKLFPNLNSSIKVVSFDEKTPFEEQMTAVAKSTLVISIHGAALVNTMFMPPGTSVIEISSERFEHPIFQRLSANSGLHHYRYLASESEGETEPNYSDIFQGWTSAACTADIRCRIPNKEVAIRVKDIPRFKRIVNDALSAAFPDTSSNRKTLKASDIVCFSEVTGRYEIC</sequence>
<feature type="domain" description="Glycosyltransferase 61 catalytic" evidence="5">
    <location>
        <begin position="1045"/>
        <end position="1164"/>
    </location>
</feature>
<accession>A0A9W7FYK1</accession>
<evidence type="ECO:0000259" key="5">
    <source>
        <dbReference type="Pfam" id="PF04577"/>
    </source>
</evidence>
<dbReference type="InterPro" id="IPR049625">
    <property type="entry name" value="Glyco_transf_61_cat"/>
</dbReference>
<evidence type="ECO:0000313" key="6">
    <source>
        <dbReference type="EMBL" id="GMI23253.1"/>
    </source>
</evidence>
<reference evidence="7" key="1">
    <citation type="journal article" date="2023" name="Commun. Biol.">
        <title>Genome analysis of Parmales, the sister group of diatoms, reveals the evolutionary specialization of diatoms from phago-mixotrophs to photoautotrophs.</title>
        <authorList>
            <person name="Ban H."/>
            <person name="Sato S."/>
            <person name="Yoshikawa S."/>
            <person name="Yamada K."/>
            <person name="Nakamura Y."/>
            <person name="Ichinomiya M."/>
            <person name="Sato N."/>
            <person name="Blanc-Mathieu R."/>
            <person name="Endo H."/>
            <person name="Kuwata A."/>
            <person name="Ogata H."/>
        </authorList>
    </citation>
    <scope>NUCLEOTIDE SEQUENCE [LARGE SCALE GENOMIC DNA]</scope>
</reference>
<evidence type="ECO:0000256" key="2">
    <source>
        <dbReference type="ARBA" id="ARBA00022679"/>
    </source>
</evidence>